<gene>
    <name evidence="1" type="ORF">TSPI_02719</name>
</gene>
<dbReference type="Proteomes" id="UP001558632">
    <property type="component" value="Unassembled WGS sequence"/>
</dbReference>
<organism evidence="1 2">
    <name type="scientific">Trichinella spiralis</name>
    <name type="common">Trichina worm</name>
    <dbReference type="NCBI Taxonomy" id="6334"/>
    <lineage>
        <taxon>Eukaryota</taxon>
        <taxon>Metazoa</taxon>
        <taxon>Ecdysozoa</taxon>
        <taxon>Nematoda</taxon>
        <taxon>Enoplea</taxon>
        <taxon>Dorylaimia</taxon>
        <taxon>Trichinellida</taxon>
        <taxon>Trichinellidae</taxon>
        <taxon>Trichinella</taxon>
    </lineage>
</organism>
<name>A0ABR3KNU7_TRISP</name>
<proteinExistence type="predicted"/>
<reference evidence="1 2" key="1">
    <citation type="submission" date="2024-07" db="EMBL/GenBank/DDBJ databases">
        <title>Enhanced genomic and transcriptomic resources for Trichinella pseudospiralis and T. spiralis underpin the discovery of pronounced molecular differences between stages and species.</title>
        <authorList>
            <person name="Pasi K.K."/>
            <person name="La Rosa G."/>
            <person name="Gomez-Morales M.A."/>
            <person name="Tosini F."/>
            <person name="Sumanam S."/>
            <person name="Young N.D."/>
            <person name="Chang B.C."/>
            <person name="Robin G.B."/>
        </authorList>
    </citation>
    <scope>NUCLEOTIDE SEQUENCE [LARGE SCALE GENOMIC DNA]</scope>
    <source>
        <strain evidence="1">ISS534</strain>
    </source>
</reference>
<dbReference type="EMBL" id="JBEUSY010000254">
    <property type="protein sequence ID" value="KAL1240965.1"/>
    <property type="molecule type" value="Genomic_DNA"/>
</dbReference>
<sequence length="237" mass="27937">MFYLYREQKKSLAVPLPAVLKLKHKTRLVEVYFGKWARDGKKRGWKRRARNRGGGEKQDMSVTVFLDGTAVAERYCRPAGPVPTWRTEVDFHFGEWFHQCSTAKWSLTAWLCLYGSPLLNSILVKMNMCRQLAYSRRKRSNHPVQMIRQQYTDADTIPQHRCKPVSISASVHHFCYIDESVLHCQRFKRQTQMQSKIVLWRYCPRHTVENCLLEIDALVSPQPQSFRLVEQFFKLAR</sequence>
<accession>A0ABR3KNU7</accession>
<comment type="caution">
    <text evidence="1">The sequence shown here is derived from an EMBL/GenBank/DDBJ whole genome shotgun (WGS) entry which is preliminary data.</text>
</comment>
<protein>
    <submittedName>
        <fullName evidence="1">Small ribosomal subunit protein</fullName>
    </submittedName>
</protein>
<evidence type="ECO:0000313" key="1">
    <source>
        <dbReference type="EMBL" id="KAL1240965.1"/>
    </source>
</evidence>
<evidence type="ECO:0000313" key="2">
    <source>
        <dbReference type="Proteomes" id="UP001558632"/>
    </source>
</evidence>
<keyword evidence="2" id="KW-1185">Reference proteome</keyword>